<evidence type="ECO:0000256" key="2">
    <source>
        <dbReference type="SAM" id="Phobius"/>
    </source>
</evidence>
<dbReference type="Gene3D" id="3.40.50.720">
    <property type="entry name" value="NAD(P)-binding Rossmann-like Domain"/>
    <property type="match status" value="1"/>
</dbReference>
<proteinExistence type="inferred from homology"/>
<protein>
    <submittedName>
        <fullName evidence="3">SDR family oxidoreductase</fullName>
    </submittedName>
</protein>
<dbReference type="InterPro" id="IPR002347">
    <property type="entry name" value="SDR_fam"/>
</dbReference>
<comment type="caution">
    <text evidence="3">The sequence shown here is derived from an EMBL/GenBank/DDBJ whole genome shotgun (WGS) entry which is preliminary data.</text>
</comment>
<sequence length="248" mass="26673">MNMKDAYSFQDRVILITGASRGIGRAMAEGFRDAGAIVYGTGTREDSIAWMQGNGVNGRLLDVASHDQAAPLINEIVERHGRLHCLINNAGISSTTPASHYKEEEMQQMLETNFKGAMRLCQAYYKAQRRHGGVIINVSSVMGIVATVLASVYCGTKGALIQLTKALAVEWAGAGFRVNALCPGFIETDMTSHIQSREGLMGRMIDTIPLKRIGRPEDLVGPAMLLASDASAYMTGQCIVVDGGMTAM</sequence>
<dbReference type="GO" id="GO:0016616">
    <property type="term" value="F:oxidoreductase activity, acting on the CH-OH group of donors, NAD or NADP as acceptor"/>
    <property type="evidence" value="ECO:0007669"/>
    <property type="project" value="TreeGrafter"/>
</dbReference>
<comment type="similarity">
    <text evidence="1">Belongs to the short-chain dehydrogenases/reductases (SDR) family.</text>
</comment>
<dbReference type="FunFam" id="3.40.50.720:FF:000084">
    <property type="entry name" value="Short-chain dehydrogenase reductase"/>
    <property type="match status" value="1"/>
</dbReference>
<dbReference type="PRINTS" id="PR00080">
    <property type="entry name" value="SDRFAMILY"/>
</dbReference>
<dbReference type="EMBL" id="WBUI01000007">
    <property type="protein sequence ID" value="KAB2932897.1"/>
    <property type="molecule type" value="Genomic_DNA"/>
</dbReference>
<evidence type="ECO:0000313" key="4">
    <source>
        <dbReference type="Proteomes" id="UP000460298"/>
    </source>
</evidence>
<keyword evidence="2" id="KW-0812">Transmembrane</keyword>
<keyword evidence="2" id="KW-1133">Transmembrane helix</keyword>
<accession>A0A833LYY5</accession>
<gene>
    <name evidence="3" type="ORF">F9K24_08490</name>
</gene>
<evidence type="ECO:0000256" key="1">
    <source>
        <dbReference type="ARBA" id="ARBA00006484"/>
    </source>
</evidence>
<organism evidence="3 4">
    <name type="scientific">Leptonema illini</name>
    <dbReference type="NCBI Taxonomy" id="183"/>
    <lineage>
        <taxon>Bacteria</taxon>
        <taxon>Pseudomonadati</taxon>
        <taxon>Spirochaetota</taxon>
        <taxon>Spirochaetia</taxon>
        <taxon>Leptospirales</taxon>
        <taxon>Leptospiraceae</taxon>
        <taxon>Leptonema</taxon>
    </lineage>
</organism>
<dbReference type="CDD" id="cd05233">
    <property type="entry name" value="SDR_c"/>
    <property type="match status" value="1"/>
</dbReference>
<reference evidence="3 4" key="1">
    <citation type="submission" date="2019-10" db="EMBL/GenBank/DDBJ databases">
        <title>Extracellular Electron Transfer in a Candidatus Methanoperedens spp. Enrichment Culture.</title>
        <authorList>
            <person name="Berger S."/>
            <person name="Rangel Shaw D."/>
            <person name="Berben T."/>
            <person name="In 'T Zandt M."/>
            <person name="Frank J."/>
            <person name="Reimann J."/>
            <person name="Jetten M.S.M."/>
            <person name="Welte C.U."/>
        </authorList>
    </citation>
    <scope>NUCLEOTIDE SEQUENCE [LARGE SCALE GENOMIC DNA]</scope>
    <source>
        <strain evidence="3">SB12</strain>
    </source>
</reference>
<dbReference type="PROSITE" id="PS00061">
    <property type="entry name" value="ADH_SHORT"/>
    <property type="match status" value="1"/>
</dbReference>
<keyword evidence="2" id="KW-0472">Membrane</keyword>
<feature type="transmembrane region" description="Helical" evidence="2">
    <location>
        <begin position="134"/>
        <end position="153"/>
    </location>
</feature>
<dbReference type="InterPro" id="IPR020904">
    <property type="entry name" value="Sc_DH/Rdtase_CS"/>
</dbReference>
<dbReference type="Pfam" id="PF13561">
    <property type="entry name" value="adh_short_C2"/>
    <property type="match status" value="1"/>
</dbReference>
<dbReference type="InterPro" id="IPR036291">
    <property type="entry name" value="NAD(P)-bd_dom_sf"/>
</dbReference>
<dbReference type="GO" id="GO:0030497">
    <property type="term" value="P:fatty acid elongation"/>
    <property type="evidence" value="ECO:0007669"/>
    <property type="project" value="TreeGrafter"/>
</dbReference>
<evidence type="ECO:0000313" key="3">
    <source>
        <dbReference type="EMBL" id="KAB2932897.1"/>
    </source>
</evidence>
<dbReference type="SUPFAM" id="SSF51735">
    <property type="entry name" value="NAD(P)-binding Rossmann-fold domains"/>
    <property type="match status" value="1"/>
</dbReference>
<dbReference type="PANTHER" id="PTHR42760:SF40">
    <property type="entry name" value="3-OXOACYL-[ACYL-CARRIER-PROTEIN] REDUCTASE, CHLOROPLASTIC"/>
    <property type="match status" value="1"/>
</dbReference>
<name>A0A833LYY5_9LEPT</name>
<dbReference type="Proteomes" id="UP000460298">
    <property type="component" value="Unassembled WGS sequence"/>
</dbReference>
<dbReference type="PANTHER" id="PTHR42760">
    <property type="entry name" value="SHORT-CHAIN DEHYDROGENASES/REDUCTASES FAMILY MEMBER"/>
    <property type="match status" value="1"/>
</dbReference>
<dbReference type="AlphaFoldDB" id="A0A833LYY5"/>
<dbReference type="PRINTS" id="PR00081">
    <property type="entry name" value="GDHRDH"/>
</dbReference>